<reference evidence="1 2" key="2">
    <citation type="submission" date="2019-08" db="EMBL/GenBank/DDBJ databases">
        <authorList>
            <person name="Henke P."/>
        </authorList>
    </citation>
    <scope>NUCLEOTIDE SEQUENCE [LARGE SCALE GENOMIC DNA]</scope>
    <source>
        <strain evidence="1">Phe10_nw2017</strain>
    </source>
</reference>
<protein>
    <submittedName>
        <fullName evidence="1">Uncharacterized protein</fullName>
    </submittedName>
</protein>
<dbReference type="AlphaFoldDB" id="A0A5C6M5N8"/>
<feature type="non-terminal residue" evidence="1">
    <location>
        <position position="58"/>
    </location>
</feature>
<evidence type="ECO:0000313" key="2">
    <source>
        <dbReference type="Proteomes" id="UP000321083"/>
    </source>
</evidence>
<dbReference type="Proteomes" id="UP000321083">
    <property type="component" value="Unassembled WGS sequence"/>
</dbReference>
<evidence type="ECO:0000313" key="1">
    <source>
        <dbReference type="EMBL" id="TWW09475.1"/>
    </source>
</evidence>
<reference evidence="1 2" key="1">
    <citation type="submission" date="2019-08" db="EMBL/GenBank/DDBJ databases">
        <title>100 year-old enigma solved: identification of Planctomyces bekefii, the type genus and species of the phylum Planctomycetes.</title>
        <authorList>
            <person name="Svetlana D.N."/>
            <person name="Overmann J."/>
        </authorList>
    </citation>
    <scope>NUCLEOTIDE SEQUENCE [LARGE SCALE GENOMIC DNA]</scope>
    <source>
        <strain evidence="1">Phe10_nw2017</strain>
    </source>
</reference>
<organism evidence="1 2">
    <name type="scientific">Planctomyces bekefii</name>
    <dbReference type="NCBI Taxonomy" id="1653850"/>
    <lineage>
        <taxon>Bacteria</taxon>
        <taxon>Pseudomonadati</taxon>
        <taxon>Planctomycetota</taxon>
        <taxon>Planctomycetia</taxon>
        <taxon>Planctomycetales</taxon>
        <taxon>Planctomycetaceae</taxon>
        <taxon>Planctomyces</taxon>
    </lineage>
</organism>
<comment type="caution">
    <text evidence="1">The sequence shown here is derived from an EMBL/GenBank/DDBJ whole genome shotgun (WGS) entry which is preliminary data.</text>
</comment>
<accession>A0A5C6M5N8</accession>
<gene>
    <name evidence="1" type="ORF">E3A20_13990</name>
</gene>
<name>A0A5C6M5N8_9PLAN</name>
<keyword evidence="2" id="KW-1185">Reference proteome</keyword>
<dbReference type="EMBL" id="SRHE01000266">
    <property type="protein sequence ID" value="TWW09475.1"/>
    <property type="molecule type" value="Genomic_DNA"/>
</dbReference>
<sequence length="58" mass="6519">MGVYPGVGVSATETVFFRDFLESSQESGENPVLWVGLVWSEFADFSQFAFFACFLRRG</sequence>
<proteinExistence type="predicted"/>